<evidence type="ECO:0000313" key="3">
    <source>
        <dbReference type="Proteomes" id="UP000027982"/>
    </source>
</evidence>
<dbReference type="InterPro" id="IPR029057">
    <property type="entry name" value="PRTase-like"/>
</dbReference>
<name>A0A068NMZ6_FIMGI</name>
<dbReference type="HOGENOM" id="CLU_083583_0_0_0"/>
<feature type="domain" description="Phosphoribosyltransferase" evidence="1">
    <location>
        <begin position="9"/>
        <end position="178"/>
    </location>
</feature>
<evidence type="ECO:0000313" key="2">
    <source>
        <dbReference type="EMBL" id="AIE84095.1"/>
    </source>
</evidence>
<evidence type="ECO:0000259" key="1">
    <source>
        <dbReference type="Pfam" id="PF00156"/>
    </source>
</evidence>
<organism evidence="2 3">
    <name type="scientific">Fimbriimonas ginsengisoli Gsoil 348</name>
    <dbReference type="NCBI Taxonomy" id="661478"/>
    <lineage>
        <taxon>Bacteria</taxon>
        <taxon>Bacillati</taxon>
        <taxon>Armatimonadota</taxon>
        <taxon>Fimbriimonadia</taxon>
        <taxon>Fimbriimonadales</taxon>
        <taxon>Fimbriimonadaceae</taxon>
        <taxon>Fimbriimonas</taxon>
    </lineage>
</organism>
<gene>
    <name evidence="2" type="ORF">OP10G_0727</name>
</gene>
<dbReference type="Gene3D" id="3.30.1310.20">
    <property type="entry name" value="PRTase-like"/>
    <property type="match status" value="1"/>
</dbReference>
<dbReference type="EMBL" id="CP007139">
    <property type="protein sequence ID" value="AIE84095.1"/>
    <property type="molecule type" value="Genomic_DNA"/>
</dbReference>
<dbReference type="Gene3D" id="3.40.50.2020">
    <property type="match status" value="1"/>
</dbReference>
<dbReference type="AlphaFoldDB" id="A0A068NMZ6"/>
<dbReference type="STRING" id="661478.OP10G_0727"/>
<proteinExistence type="predicted"/>
<dbReference type="KEGG" id="fgi:OP10G_0727"/>
<keyword evidence="3" id="KW-1185">Reference proteome</keyword>
<dbReference type="GO" id="GO:0016757">
    <property type="term" value="F:glycosyltransferase activity"/>
    <property type="evidence" value="ECO:0007669"/>
    <property type="project" value="UniProtKB-KW"/>
</dbReference>
<dbReference type="Pfam" id="PF00156">
    <property type="entry name" value="Pribosyltran"/>
    <property type="match status" value="1"/>
</dbReference>
<dbReference type="CDD" id="cd06223">
    <property type="entry name" value="PRTases_typeI"/>
    <property type="match status" value="1"/>
</dbReference>
<keyword evidence="2" id="KW-0328">Glycosyltransferase</keyword>
<accession>A0A068NMZ6</accession>
<dbReference type="InterPro" id="IPR000836">
    <property type="entry name" value="PRTase_dom"/>
</dbReference>
<dbReference type="RefSeq" id="WP_025227258.1">
    <property type="nucleotide sequence ID" value="NZ_CP007139.1"/>
</dbReference>
<protein>
    <submittedName>
        <fullName evidence="2">Phosphoribosyltransferase</fullName>
    </submittedName>
</protein>
<keyword evidence="2" id="KW-0808">Transferase</keyword>
<dbReference type="Proteomes" id="UP000027982">
    <property type="component" value="Chromosome"/>
</dbReference>
<dbReference type="eggNOG" id="COG1926">
    <property type="taxonomic scope" value="Bacteria"/>
</dbReference>
<dbReference type="OrthoDB" id="9810066at2"/>
<sequence>MLFRDRTDAGRRLAERLLSYRELHPIALGLARGGVVVAAAVAKELGGDFDVLVARKVGAPNFPEVGIGAVGPEGGRFFDIRSVRALGLLDRDLDRLAESEEAEVRRRLAAYRLGRPAPILTDRYVIVVDDGLATGVTAVAACEYVRRQSPKKLILAAPVCSQQAAELLASHVDEVVCLHSPEDFRSVGEWYENFTQTTDQEVMLLLSEAERAGYLA</sequence>
<reference evidence="2 3" key="1">
    <citation type="journal article" date="2014" name="PLoS ONE">
        <title>The first complete genome sequence of the class fimbriimonadia in the phylum armatimonadetes.</title>
        <authorList>
            <person name="Hu Z.Y."/>
            <person name="Wang Y.Z."/>
            <person name="Im W.T."/>
            <person name="Wang S.Y."/>
            <person name="Zhao G.P."/>
            <person name="Zheng H.J."/>
            <person name="Quan Z.X."/>
        </authorList>
    </citation>
    <scope>NUCLEOTIDE SEQUENCE [LARGE SCALE GENOMIC DNA]</scope>
    <source>
        <strain evidence="2">Gsoil 348</strain>
    </source>
</reference>
<dbReference type="SUPFAM" id="SSF53271">
    <property type="entry name" value="PRTase-like"/>
    <property type="match status" value="1"/>
</dbReference>